<feature type="chain" id="PRO_5022813991" evidence="3">
    <location>
        <begin position="30"/>
        <end position="418"/>
    </location>
</feature>
<dbReference type="AlphaFoldDB" id="A0A5B9WBM3"/>
<dbReference type="GO" id="GO:0016787">
    <property type="term" value="F:hydrolase activity"/>
    <property type="evidence" value="ECO:0007669"/>
    <property type="project" value="UniProtKB-KW"/>
</dbReference>
<dbReference type="OrthoDB" id="282214at2"/>
<keyword evidence="6" id="KW-1185">Reference proteome</keyword>
<reference evidence="5 6" key="1">
    <citation type="submission" date="2019-08" db="EMBL/GenBank/DDBJ databases">
        <title>Deep-cultivation of Planctomycetes and their phenomic and genomic characterization uncovers novel biology.</title>
        <authorList>
            <person name="Wiegand S."/>
            <person name="Jogler M."/>
            <person name="Boedeker C."/>
            <person name="Pinto D."/>
            <person name="Vollmers J."/>
            <person name="Rivas-Marin E."/>
            <person name="Kohn T."/>
            <person name="Peeters S.H."/>
            <person name="Heuer A."/>
            <person name="Rast P."/>
            <person name="Oberbeckmann S."/>
            <person name="Bunk B."/>
            <person name="Jeske O."/>
            <person name="Meyerdierks A."/>
            <person name="Storesund J.E."/>
            <person name="Kallscheuer N."/>
            <person name="Luecker S."/>
            <person name="Lage O.M."/>
            <person name="Pohl T."/>
            <person name="Merkel B.J."/>
            <person name="Hornburger P."/>
            <person name="Mueller R.-W."/>
            <person name="Bruemmer F."/>
            <person name="Labrenz M."/>
            <person name="Spormann A.M."/>
            <person name="Op den Camp H."/>
            <person name="Overmann J."/>
            <person name="Amann R."/>
            <person name="Jetten M.S.M."/>
            <person name="Mascher T."/>
            <person name="Medema M.H."/>
            <person name="Devos D.P."/>
            <person name="Kaster A.-K."/>
            <person name="Ovreas L."/>
            <person name="Rohde M."/>
            <person name="Galperin M.Y."/>
            <person name="Jogler C."/>
        </authorList>
    </citation>
    <scope>NUCLEOTIDE SEQUENCE [LARGE SCALE GENOMIC DNA]</scope>
    <source>
        <strain evidence="5 6">OJF2</strain>
    </source>
</reference>
<dbReference type="SUPFAM" id="SSF53474">
    <property type="entry name" value="alpha/beta-Hydrolases"/>
    <property type="match status" value="1"/>
</dbReference>
<sequence precursor="true">MNRCAGGLTALWLVIALGMSGCASMRAKAPSPDLRPCTDGYAYTKDGWRLGVRHYRPENPDPDKLPVILCHGMGLNATFWTLTDDHLPAQLTSQGYEVYVFDIRASGENARPGRQDRVNRFLRGTPFRERGESDWNVDDLARYDMPAILDYVEADSGRHQVNWIGHSLGGMIVYPYLELSGRPERIANFIGVGATIIQAKTPQTDMLRANAAIRALLCMASPGRLGRPLTYHQLPGMEWINKFYYSAENVDPKTISRYYGYTLEDPGPGLLRQFEPYLKKGHLLSGDGRIDYAARLPDIRTPTLLVAGAADLISDVPSTRMTFEALSSPDKTMYVFGKANGHIADYAHCDLAWSVHAPREVFPVMLEWLDRHQPGVALSRRGPALPLPSRQGALPTQAATIRPASLQAGPQERVDADL</sequence>
<organism evidence="5 6">
    <name type="scientific">Aquisphaera giovannonii</name>
    <dbReference type="NCBI Taxonomy" id="406548"/>
    <lineage>
        <taxon>Bacteria</taxon>
        <taxon>Pseudomonadati</taxon>
        <taxon>Planctomycetota</taxon>
        <taxon>Planctomycetia</taxon>
        <taxon>Isosphaerales</taxon>
        <taxon>Isosphaeraceae</taxon>
        <taxon>Aquisphaera</taxon>
    </lineage>
</organism>
<accession>A0A5B9WBM3</accession>
<evidence type="ECO:0000256" key="1">
    <source>
        <dbReference type="ARBA" id="ARBA00022963"/>
    </source>
</evidence>
<evidence type="ECO:0000256" key="2">
    <source>
        <dbReference type="ARBA" id="ARBA00023098"/>
    </source>
</evidence>
<dbReference type="Pfam" id="PF00561">
    <property type="entry name" value="Abhydrolase_1"/>
    <property type="match status" value="1"/>
</dbReference>
<dbReference type="PROSITE" id="PS51257">
    <property type="entry name" value="PROKAR_LIPOPROTEIN"/>
    <property type="match status" value="1"/>
</dbReference>
<name>A0A5B9WBM3_9BACT</name>
<dbReference type="Gene3D" id="3.40.50.1820">
    <property type="entry name" value="alpha/beta hydrolase"/>
    <property type="match status" value="1"/>
</dbReference>
<proteinExistence type="predicted"/>
<dbReference type="GO" id="GO:0016042">
    <property type="term" value="P:lipid catabolic process"/>
    <property type="evidence" value="ECO:0007669"/>
    <property type="project" value="UniProtKB-KW"/>
</dbReference>
<evidence type="ECO:0000313" key="5">
    <source>
        <dbReference type="EMBL" id="QEH37873.1"/>
    </source>
</evidence>
<dbReference type="Proteomes" id="UP000324233">
    <property type="component" value="Chromosome"/>
</dbReference>
<dbReference type="InterPro" id="IPR000073">
    <property type="entry name" value="AB_hydrolase_1"/>
</dbReference>
<dbReference type="InterPro" id="IPR029058">
    <property type="entry name" value="AB_hydrolase_fold"/>
</dbReference>
<dbReference type="EMBL" id="CP042997">
    <property type="protein sequence ID" value="QEH37873.1"/>
    <property type="molecule type" value="Genomic_DNA"/>
</dbReference>
<keyword evidence="3" id="KW-0732">Signal</keyword>
<dbReference type="PANTHER" id="PTHR11005">
    <property type="entry name" value="LYSOSOMAL ACID LIPASE-RELATED"/>
    <property type="match status" value="1"/>
</dbReference>
<feature type="domain" description="AB hydrolase-1" evidence="4">
    <location>
        <begin position="66"/>
        <end position="339"/>
    </location>
</feature>
<keyword evidence="1" id="KW-0442">Lipid degradation</keyword>
<feature type="signal peptide" evidence="3">
    <location>
        <begin position="1"/>
        <end position="29"/>
    </location>
</feature>
<dbReference type="KEGG" id="agv:OJF2_64650"/>
<keyword evidence="2" id="KW-0443">Lipid metabolism</keyword>
<dbReference type="RefSeq" id="WP_148597378.1">
    <property type="nucleotide sequence ID" value="NZ_CP042997.1"/>
</dbReference>
<gene>
    <name evidence="5" type="ORF">OJF2_64650</name>
</gene>
<evidence type="ECO:0000256" key="3">
    <source>
        <dbReference type="SAM" id="SignalP"/>
    </source>
</evidence>
<evidence type="ECO:0000259" key="4">
    <source>
        <dbReference type="Pfam" id="PF00561"/>
    </source>
</evidence>
<keyword evidence="5" id="KW-0378">Hydrolase</keyword>
<protein>
    <submittedName>
        <fullName evidence="5">Alpha/beta hydrolase family protein</fullName>
    </submittedName>
</protein>
<evidence type="ECO:0000313" key="6">
    <source>
        <dbReference type="Proteomes" id="UP000324233"/>
    </source>
</evidence>